<organism evidence="2 3">
    <name type="scientific">Tegillarca granosa</name>
    <name type="common">Malaysian cockle</name>
    <name type="synonym">Anadara granosa</name>
    <dbReference type="NCBI Taxonomy" id="220873"/>
    <lineage>
        <taxon>Eukaryota</taxon>
        <taxon>Metazoa</taxon>
        <taxon>Spiralia</taxon>
        <taxon>Lophotrochozoa</taxon>
        <taxon>Mollusca</taxon>
        <taxon>Bivalvia</taxon>
        <taxon>Autobranchia</taxon>
        <taxon>Pteriomorphia</taxon>
        <taxon>Arcoida</taxon>
        <taxon>Arcoidea</taxon>
        <taxon>Arcidae</taxon>
        <taxon>Tegillarca</taxon>
    </lineage>
</organism>
<feature type="domain" description="SET" evidence="1">
    <location>
        <begin position="83"/>
        <end position="191"/>
    </location>
</feature>
<dbReference type="SMART" id="SM00317">
    <property type="entry name" value="SET"/>
    <property type="match status" value="1"/>
</dbReference>
<evidence type="ECO:0000259" key="1">
    <source>
        <dbReference type="PROSITE" id="PS50280"/>
    </source>
</evidence>
<dbReference type="EMBL" id="JARBDR010000640">
    <property type="protein sequence ID" value="KAJ8310399.1"/>
    <property type="molecule type" value="Genomic_DNA"/>
</dbReference>
<proteinExistence type="predicted"/>
<feature type="non-terminal residue" evidence="2">
    <location>
        <position position="256"/>
    </location>
</feature>
<dbReference type="InterPro" id="IPR051760">
    <property type="entry name" value="KMT5A"/>
</dbReference>
<dbReference type="PROSITE" id="PS50280">
    <property type="entry name" value="SET"/>
    <property type="match status" value="1"/>
</dbReference>
<name>A0ABQ9EZ07_TEGGR</name>
<dbReference type="InterPro" id="IPR001214">
    <property type="entry name" value="SET_dom"/>
</dbReference>
<evidence type="ECO:0000313" key="3">
    <source>
        <dbReference type="Proteomes" id="UP001217089"/>
    </source>
</evidence>
<sequence>MAALSYGKRCRDPQLPQNRVGSTAFLVGCLVAQSVKHVQAKLLVMMDIVFFQLLKVLGEKKRRKFTNSEEECVYWINNGLDKSDFSVKYISDYKGFGVFSTEEHCQGDFLLEYVEEHISLKKAEKRSKKQCENMIIDASSTMGHICKYVNDGSKSEVNCKMKIKVVQNIPRLCLFAVKDIYCGDELLYDYGDNNKHLWWIRKEATDGLEIGLLIDIDNTCKFTLTNLRRNINTFGCKIDLDDGDDDDDLFDVIKNI</sequence>
<dbReference type="InterPro" id="IPR046341">
    <property type="entry name" value="SET_dom_sf"/>
</dbReference>
<dbReference type="Proteomes" id="UP001217089">
    <property type="component" value="Unassembled WGS sequence"/>
</dbReference>
<keyword evidence="3" id="KW-1185">Reference proteome</keyword>
<reference evidence="2 3" key="1">
    <citation type="submission" date="2022-12" db="EMBL/GenBank/DDBJ databases">
        <title>Chromosome-level genome of Tegillarca granosa.</title>
        <authorList>
            <person name="Kim J."/>
        </authorList>
    </citation>
    <scope>NUCLEOTIDE SEQUENCE [LARGE SCALE GENOMIC DNA]</scope>
    <source>
        <strain evidence="2">Teg-2019</strain>
        <tissue evidence="2">Adductor muscle</tissue>
    </source>
</reference>
<dbReference type="SUPFAM" id="SSF82199">
    <property type="entry name" value="SET domain"/>
    <property type="match status" value="1"/>
</dbReference>
<evidence type="ECO:0000313" key="2">
    <source>
        <dbReference type="EMBL" id="KAJ8310399.1"/>
    </source>
</evidence>
<protein>
    <recommendedName>
        <fullName evidence="1">SET domain-containing protein</fullName>
    </recommendedName>
</protein>
<accession>A0ABQ9EZ07</accession>
<dbReference type="PANTHER" id="PTHR46167">
    <property type="entry name" value="N-LYSINE METHYLTRANSFERASE KMT5A"/>
    <property type="match status" value="1"/>
</dbReference>
<dbReference type="Gene3D" id="2.170.270.10">
    <property type="entry name" value="SET domain"/>
    <property type="match status" value="1"/>
</dbReference>
<gene>
    <name evidence="2" type="ORF">KUTeg_012264</name>
</gene>
<comment type="caution">
    <text evidence="2">The sequence shown here is derived from an EMBL/GenBank/DDBJ whole genome shotgun (WGS) entry which is preliminary data.</text>
</comment>
<dbReference type="PANTHER" id="PTHR46167:SF1">
    <property type="entry name" value="N-LYSINE METHYLTRANSFERASE KMT5A"/>
    <property type="match status" value="1"/>
</dbReference>
<dbReference type="Pfam" id="PF00856">
    <property type="entry name" value="SET"/>
    <property type="match status" value="1"/>
</dbReference>